<dbReference type="Gene3D" id="3.30.450.20">
    <property type="entry name" value="PAS domain"/>
    <property type="match status" value="2"/>
</dbReference>
<dbReference type="PROSITE" id="PS50113">
    <property type="entry name" value="PAC"/>
    <property type="match status" value="1"/>
</dbReference>
<comment type="caution">
    <text evidence="3">The sequence shown here is derived from an EMBL/GenBank/DDBJ whole genome shotgun (WGS) entry which is preliminary data.</text>
</comment>
<sequence>GKIEEIIGTPFTNYVHSDDLAKVADRYKRRMAGEDITPLYEAGLMRKDGSKAYVELNVGQITYEGKPAELVMIRDITERKQAEEALRASALSWDTTFDAITDSVCLIDVEGKILQCNKATANFLGKPINEIVGNTCWELVHSTLAPIKGCPIVRMRETRRPESLELPVGDRVLYVATHPILDQDGNLASAVHI</sequence>
<dbReference type="PROSITE" id="PS50112">
    <property type="entry name" value="PAS"/>
    <property type="match status" value="1"/>
</dbReference>
<evidence type="ECO:0008006" key="4">
    <source>
        <dbReference type="Google" id="ProtNLM"/>
    </source>
</evidence>
<gene>
    <name evidence="3" type="ORF">S03H2_24502</name>
</gene>
<dbReference type="Pfam" id="PF13426">
    <property type="entry name" value="PAS_9"/>
    <property type="match status" value="1"/>
</dbReference>
<dbReference type="InterPro" id="IPR035965">
    <property type="entry name" value="PAS-like_dom_sf"/>
</dbReference>
<dbReference type="EMBL" id="BARU01013627">
    <property type="protein sequence ID" value="GAH39023.1"/>
    <property type="molecule type" value="Genomic_DNA"/>
</dbReference>
<dbReference type="Pfam" id="PF08448">
    <property type="entry name" value="PAS_4"/>
    <property type="match status" value="1"/>
</dbReference>
<dbReference type="PANTHER" id="PTHR44757">
    <property type="entry name" value="DIGUANYLATE CYCLASE DGCP"/>
    <property type="match status" value="1"/>
</dbReference>
<accession>X1H1A3</accession>
<feature type="non-terminal residue" evidence="3">
    <location>
        <position position="193"/>
    </location>
</feature>
<dbReference type="InterPro" id="IPR052155">
    <property type="entry name" value="Biofilm_reg_signaling"/>
</dbReference>
<dbReference type="SUPFAM" id="SSF55785">
    <property type="entry name" value="PYP-like sensor domain (PAS domain)"/>
    <property type="match status" value="2"/>
</dbReference>
<evidence type="ECO:0000313" key="3">
    <source>
        <dbReference type="EMBL" id="GAH39023.1"/>
    </source>
</evidence>
<evidence type="ECO:0000259" key="1">
    <source>
        <dbReference type="PROSITE" id="PS50112"/>
    </source>
</evidence>
<name>X1H1A3_9ZZZZ</name>
<protein>
    <recommendedName>
        <fullName evidence="4">PAS domain-containing protein</fullName>
    </recommendedName>
</protein>
<dbReference type="PANTHER" id="PTHR44757:SF2">
    <property type="entry name" value="BIOFILM ARCHITECTURE MAINTENANCE PROTEIN MBAA"/>
    <property type="match status" value="1"/>
</dbReference>
<feature type="domain" description="PAC" evidence="2">
    <location>
        <begin position="38"/>
        <end position="88"/>
    </location>
</feature>
<feature type="non-terminal residue" evidence="3">
    <location>
        <position position="1"/>
    </location>
</feature>
<dbReference type="AlphaFoldDB" id="X1H1A3"/>
<feature type="domain" description="PAS" evidence="1">
    <location>
        <begin position="97"/>
        <end position="141"/>
    </location>
</feature>
<dbReference type="InterPro" id="IPR000700">
    <property type="entry name" value="PAS-assoc_C"/>
</dbReference>
<dbReference type="InterPro" id="IPR000014">
    <property type="entry name" value="PAS"/>
</dbReference>
<reference evidence="3" key="1">
    <citation type="journal article" date="2014" name="Front. Microbiol.">
        <title>High frequency of phylogenetically diverse reductive dehalogenase-homologous genes in deep subseafloor sedimentary metagenomes.</title>
        <authorList>
            <person name="Kawai M."/>
            <person name="Futagami T."/>
            <person name="Toyoda A."/>
            <person name="Takaki Y."/>
            <person name="Nishi S."/>
            <person name="Hori S."/>
            <person name="Arai W."/>
            <person name="Tsubouchi T."/>
            <person name="Morono Y."/>
            <person name="Uchiyama I."/>
            <person name="Ito T."/>
            <person name="Fujiyama A."/>
            <person name="Inagaki F."/>
            <person name="Takami H."/>
        </authorList>
    </citation>
    <scope>NUCLEOTIDE SEQUENCE</scope>
    <source>
        <strain evidence="3">Expedition CK06-06</strain>
    </source>
</reference>
<dbReference type="NCBIfam" id="TIGR00229">
    <property type="entry name" value="sensory_box"/>
    <property type="match status" value="2"/>
</dbReference>
<dbReference type="SMART" id="SM00091">
    <property type="entry name" value="PAS"/>
    <property type="match status" value="1"/>
</dbReference>
<dbReference type="CDD" id="cd00130">
    <property type="entry name" value="PAS"/>
    <property type="match status" value="2"/>
</dbReference>
<dbReference type="InterPro" id="IPR013656">
    <property type="entry name" value="PAS_4"/>
</dbReference>
<evidence type="ECO:0000259" key="2">
    <source>
        <dbReference type="PROSITE" id="PS50113"/>
    </source>
</evidence>
<organism evidence="3">
    <name type="scientific">marine sediment metagenome</name>
    <dbReference type="NCBI Taxonomy" id="412755"/>
    <lineage>
        <taxon>unclassified sequences</taxon>
        <taxon>metagenomes</taxon>
        <taxon>ecological metagenomes</taxon>
    </lineage>
</organism>
<proteinExistence type="predicted"/>